<comment type="similarity">
    <text evidence="2">Belongs to the nucleotide-sugar transporter family. SLC35A subfamily.</text>
</comment>
<protein>
    <submittedName>
        <fullName evidence="10">UDP-galactose translocator isoform X2</fullName>
    </submittedName>
</protein>
<keyword evidence="8 9" id="KW-0472">Membrane</keyword>
<dbReference type="FunFam" id="1.10.3730.20:FF:000037">
    <property type="entry name" value="Nucleotide Sugar TransPorter family"/>
    <property type="match status" value="1"/>
</dbReference>
<evidence type="ECO:0000256" key="1">
    <source>
        <dbReference type="ARBA" id="ARBA00004653"/>
    </source>
</evidence>
<feature type="transmembrane region" description="Helical" evidence="9">
    <location>
        <begin position="226"/>
        <end position="246"/>
    </location>
</feature>
<evidence type="ECO:0000256" key="4">
    <source>
        <dbReference type="ARBA" id="ARBA00022597"/>
    </source>
</evidence>
<proteinExistence type="inferred from homology"/>
<feature type="transmembrane region" description="Helical" evidence="9">
    <location>
        <begin position="290"/>
        <end position="310"/>
    </location>
</feature>
<sequence length="378" mass="40493">MAAGKHSQAGEEKATSRGQSDANRKLKYISLAVLVVQNASLILSIRYVRTLPGDRFFTTSAVVMAEILKVLTCLLIILLQKKFSVKETASFLLDSIVFQYKDTLKLAVPSLIYTLQNNLQYVAISNLPAATFQVTYQLKILTTALFSVMMLRKSLSRVQWISLLLLFGGVAIVQVQQEGNKEASLSDSSSQNYTVGLVAVVISCMSSGFAGVYFEKILKGSAASVWLRNVQLGLFGMALGMLGMWWNDGAAIAEHGFLFGYTGMVWCVIFNQAFGGLLVAVVVKYADNILKGFATSFSIIVSTVTSIYLFGFHVDLMFTAGAGLVIGAVYMYSLPKAAGGSSSPGVSSSASSVAAAGAERGAEMEAFLPKCEGKEKGS</sequence>
<feature type="transmembrane region" description="Helical" evidence="9">
    <location>
        <begin position="158"/>
        <end position="175"/>
    </location>
</feature>
<dbReference type="PIRSF" id="PIRSF005799">
    <property type="entry name" value="UDP-gal_transpt"/>
    <property type="match status" value="1"/>
</dbReference>
<comment type="subcellular location">
    <subcellularLocation>
        <location evidence="1">Golgi apparatus membrane</location>
        <topology evidence="1">Multi-pass membrane protein</topology>
    </subcellularLocation>
</comment>
<feature type="transmembrane region" description="Helical" evidence="9">
    <location>
        <begin position="26"/>
        <end position="45"/>
    </location>
</feature>
<evidence type="ECO:0000313" key="10">
    <source>
        <dbReference type="EMBL" id="CAK6977763.1"/>
    </source>
</evidence>
<keyword evidence="6 9" id="KW-1133">Transmembrane helix</keyword>
<dbReference type="GO" id="GO:0015165">
    <property type="term" value="F:pyrimidine nucleotide-sugar transmembrane transporter activity"/>
    <property type="evidence" value="ECO:0007669"/>
    <property type="project" value="InterPro"/>
</dbReference>
<reference evidence="10 11" key="1">
    <citation type="submission" date="2024-01" db="EMBL/GenBank/DDBJ databases">
        <authorList>
            <person name="Alioto T."/>
            <person name="Alioto T."/>
            <person name="Gomez Garrido J."/>
        </authorList>
    </citation>
    <scope>NUCLEOTIDE SEQUENCE [LARGE SCALE GENOMIC DNA]</scope>
</reference>
<dbReference type="NCBIfam" id="TIGR00803">
    <property type="entry name" value="nst"/>
    <property type="match status" value="1"/>
</dbReference>
<dbReference type="Pfam" id="PF04142">
    <property type="entry name" value="Nuc_sug_transp"/>
    <property type="match status" value="1"/>
</dbReference>
<keyword evidence="11" id="KW-1185">Reference proteome</keyword>
<keyword evidence="7" id="KW-0333">Golgi apparatus</keyword>
<evidence type="ECO:0000256" key="6">
    <source>
        <dbReference type="ARBA" id="ARBA00022989"/>
    </source>
</evidence>
<evidence type="ECO:0000256" key="7">
    <source>
        <dbReference type="ARBA" id="ARBA00023034"/>
    </source>
</evidence>
<dbReference type="PANTHER" id="PTHR10231">
    <property type="entry name" value="NUCLEOTIDE-SUGAR TRANSMEMBRANE TRANSPORTER"/>
    <property type="match status" value="1"/>
</dbReference>
<dbReference type="GO" id="GO:0000139">
    <property type="term" value="C:Golgi membrane"/>
    <property type="evidence" value="ECO:0007669"/>
    <property type="project" value="UniProtKB-SubCell"/>
</dbReference>
<feature type="transmembrane region" description="Helical" evidence="9">
    <location>
        <begin position="258"/>
        <end position="283"/>
    </location>
</feature>
<dbReference type="Proteomes" id="UP001314229">
    <property type="component" value="Unassembled WGS sequence"/>
</dbReference>
<name>A0AAV1Q2Q8_SCOSC</name>
<keyword evidence="3" id="KW-0813">Transport</keyword>
<evidence type="ECO:0000256" key="2">
    <source>
        <dbReference type="ARBA" id="ARBA00009976"/>
    </source>
</evidence>
<dbReference type="InterPro" id="IPR037185">
    <property type="entry name" value="EmrE-like"/>
</dbReference>
<evidence type="ECO:0000313" key="11">
    <source>
        <dbReference type="Proteomes" id="UP001314229"/>
    </source>
</evidence>
<evidence type="ECO:0000256" key="3">
    <source>
        <dbReference type="ARBA" id="ARBA00022448"/>
    </source>
</evidence>
<evidence type="ECO:0000256" key="8">
    <source>
        <dbReference type="ARBA" id="ARBA00023136"/>
    </source>
</evidence>
<dbReference type="EMBL" id="CAWUFR010000430">
    <property type="protein sequence ID" value="CAK6977763.1"/>
    <property type="molecule type" value="Genomic_DNA"/>
</dbReference>
<feature type="transmembrane region" description="Helical" evidence="9">
    <location>
        <begin position="57"/>
        <end position="79"/>
    </location>
</feature>
<comment type="caution">
    <text evidence="10">The sequence shown here is derived from an EMBL/GenBank/DDBJ whole genome shotgun (WGS) entry which is preliminary data.</text>
</comment>
<dbReference type="InterPro" id="IPR007271">
    <property type="entry name" value="Nuc_sug_transpt"/>
</dbReference>
<feature type="transmembrane region" description="Helical" evidence="9">
    <location>
        <begin position="195"/>
        <end position="214"/>
    </location>
</feature>
<accession>A0AAV1Q2Q8</accession>
<dbReference type="SUPFAM" id="SSF103481">
    <property type="entry name" value="Multidrug resistance efflux transporter EmrE"/>
    <property type="match status" value="1"/>
</dbReference>
<keyword evidence="4" id="KW-0762">Sugar transport</keyword>
<organism evidence="10 11">
    <name type="scientific">Scomber scombrus</name>
    <name type="common">Atlantic mackerel</name>
    <name type="synonym">Scomber vernalis</name>
    <dbReference type="NCBI Taxonomy" id="13677"/>
    <lineage>
        <taxon>Eukaryota</taxon>
        <taxon>Metazoa</taxon>
        <taxon>Chordata</taxon>
        <taxon>Craniata</taxon>
        <taxon>Vertebrata</taxon>
        <taxon>Euteleostomi</taxon>
        <taxon>Actinopterygii</taxon>
        <taxon>Neopterygii</taxon>
        <taxon>Teleostei</taxon>
        <taxon>Neoteleostei</taxon>
        <taxon>Acanthomorphata</taxon>
        <taxon>Pelagiaria</taxon>
        <taxon>Scombriformes</taxon>
        <taxon>Scombridae</taxon>
        <taxon>Scomber</taxon>
    </lineage>
</organism>
<evidence type="ECO:0000256" key="9">
    <source>
        <dbReference type="SAM" id="Phobius"/>
    </source>
</evidence>
<feature type="transmembrane region" description="Helical" evidence="9">
    <location>
        <begin position="316"/>
        <end position="334"/>
    </location>
</feature>
<gene>
    <name evidence="10" type="ORF">FSCOSCO3_A021632</name>
</gene>
<evidence type="ECO:0000256" key="5">
    <source>
        <dbReference type="ARBA" id="ARBA00022692"/>
    </source>
</evidence>
<dbReference type="AlphaFoldDB" id="A0AAV1Q2Q8"/>
<keyword evidence="5 9" id="KW-0812">Transmembrane</keyword>